<name>A0A3B7MHV3_9BACT</name>
<sequence>MKHILVFGAGKSATCLIGYLTTTVQTHQWQLTVADNNLALARSKTGDAPHTQAVAIDVEHEKDRNALIASADIVISLLPPSLHFLVANSCVELGKHLLTASYVDERIASLAPQIQEKGLLFLCEMGLDPGIDHMSAMQLIHRIKASGGTITSFKSHCGGLVAPEYDDNPWRYKISWNPRNVVLAGKAGAIYKEDQQDIHLSYTELFDANRVVNVPQLGYLAYYPNRDSLSYIPVYQLEEAATFIRTTLRYPEFCFGWKNVIELKLTDETPQYDTNGLTLQQFFHQHFNTHGFSEWIEKQLTARVAQTKELLEKLQQLIKAEQEVDENDRKALQDFMMVDDQGQLMDINLDAVKTKAAATVAGQMHEANLSMKQLFFLGLDDNNTIINKGTCSAADVLQFALETKLALGKEDKDMIVMLHEITYETAGGPANTISSTLIVKGEDQLRTAMAKTVGLPLGIAAKLILEGKIQLTGLHIPILAQIYEPVLEELEQQGIIFFENIS</sequence>
<protein>
    <submittedName>
        <fullName evidence="5">Saccharopine dehydrogenase</fullName>
    </submittedName>
</protein>
<feature type="coiled-coil region" evidence="2">
    <location>
        <begin position="297"/>
        <end position="327"/>
    </location>
</feature>
<dbReference type="KEGG" id="pseg:D3H65_03845"/>
<evidence type="ECO:0000313" key="5">
    <source>
        <dbReference type="EMBL" id="AXY73157.1"/>
    </source>
</evidence>
<dbReference type="InterPro" id="IPR005097">
    <property type="entry name" value="Sacchrp_dh_NADP-bd"/>
</dbReference>
<dbReference type="SUPFAM" id="SSF55347">
    <property type="entry name" value="Glyceraldehyde-3-phosphate dehydrogenase-like, C-terminal domain"/>
    <property type="match status" value="2"/>
</dbReference>
<dbReference type="AlphaFoldDB" id="A0A3B7MHV3"/>
<dbReference type="InterPro" id="IPR051168">
    <property type="entry name" value="AASS"/>
</dbReference>
<dbReference type="SUPFAM" id="SSF51735">
    <property type="entry name" value="NAD(P)-binding Rossmann-fold domains"/>
    <property type="match status" value="1"/>
</dbReference>
<proteinExistence type="predicted"/>
<evidence type="ECO:0000259" key="3">
    <source>
        <dbReference type="Pfam" id="PF03435"/>
    </source>
</evidence>
<feature type="domain" description="Saccharopine dehydrogenase-like C-terminal" evidence="4">
    <location>
        <begin position="126"/>
        <end position="495"/>
    </location>
</feature>
<dbReference type="Gene3D" id="3.30.360.10">
    <property type="entry name" value="Dihydrodipicolinate Reductase, domain 2"/>
    <property type="match status" value="1"/>
</dbReference>
<dbReference type="Proteomes" id="UP000263900">
    <property type="component" value="Chromosome"/>
</dbReference>
<dbReference type="PANTHER" id="PTHR11133">
    <property type="entry name" value="SACCHAROPINE DEHYDROGENASE"/>
    <property type="match status" value="1"/>
</dbReference>
<keyword evidence="1" id="KW-0560">Oxidoreductase</keyword>
<feature type="domain" description="Saccharopine dehydrogenase NADP binding" evidence="3">
    <location>
        <begin position="4"/>
        <end position="120"/>
    </location>
</feature>
<organism evidence="5 6">
    <name type="scientific">Paraflavitalea soli</name>
    <dbReference type="NCBI Taxonomy" id="2315862"/>
    <lineage>
        <taxon>Bacteria</taxon>
        <taxon>Pseudomonadati</taxon>
        <taxon>Bacteroidota</taxon>
        <taxon>Chitinophagia</taxon>
        <taxon>Chitinophagales</taxon>
        <taxon>Chitinophagaceae</taxon>
        <taxon>Paraflavitalea</taxon>
    </lineage>
</organism>
<dbReference type="Pfam" id="PF03435">
    <property type="entry name" value="Sacchrp_dh_NADP"/>
    <property type="match status" value="1"/>
</dbReference>
<dbReference type="InterPro" id="IPR032095">
    <property type="entry name" value="Sacchrp_dh-like_C"/>
</dbReference>
<keyword evidence="6" id="KW-1185">Reference proteome</keyword>
<dbReference type="Pfam" id="PF16653">
    <property type="entry name" value="Sacchrp_dh_C"/>
    <property type="match status" value="1"/>
</dbReference>
<accession>A0A3B7MHV3</accession>
<dbReference type="InterPro" id="IPR036291">
    <property type="entry name" value="NAD(P)-bd_dom_sf"/>
</dbReference>
<dbReference type="EMBL" id="CP032157">
    <property type="protein sequence ID" value="AXY73157.1"/>
    <property type="molecule type" value="Genomic_DNA"/>
</dbReference>
<reference evidence="5 6" key="1">
    <citation type="submission" date="2018-09" db="EMBL/GenBank/DDBJ databases">
        <title>Genome sequencing of strain 6GH32-13.</title>
        <authorList>
            <person name="Weon H.-Y."/>
            <person name="Heo J."/>
            <person name="Kwon S.-W."/>
        </authorList>
    </citation>
    <scope>NUCLEOTIDE SEQUENCE [LARGE SCALE GENOMIC DNA]</scope>
    <source>
        <strain evidence="5 6">5GH32-13</strain>
    </source>
</reference>
<dbReference type="PANTHER" id="PTHR11133:SF22">
    <property type="entry name" value="ALPHA-AMINOADIPIC SEMIALDEHYDE SYNTHASE, MITOCHONDRIAL"/>
    <property type="match status" value="1"/>
</dbReference>
<dbReference type="GO" id="GO:0019878">
    <property type="term" value="P:lysine biosynthetic process via aminoadipic acid"/>
    <property type="evidence" value="ECO:0007669"/>
    <property type="project" value="TreeGrafter"/>
</dbReference>
<evidence type="ECO:0000256" key="1">
    <source>
        <dbReference type="ARBA" id="ARBA00023002"/>
    </source>
</evidence>
<evidence type="ECO:0000313" key="6">
    <source>
        <dbReference type="Proteomes" id="UP000263900"/>
    </source>
</evidence>
<dbReference type="GO" id="GO:0004753">
    <property type="term" value="F:saccharopine dehydrogenase activity"/>
    <property type="evidence" value="ECO:0007669"/>
    <property type="project" value="TreeGrafter"/>
</dbReference>
<dbReference type="Gene3D" id="3.40.50.720">
    <property type="entry name" value="NAD(P)-binding Rossmann-like Domain"/>
    <property type="match status" value="2"/>
</dbReference>
<keyword evidence="2" id="KW-0175">Coiled coil</keyword>
<dbReference type="OrthoDB" id="973788at2"/>
<gene>
    <name evidence="5" type="ORF">D3H65_03845</name>
</gene>
<dbReference type="RefSeq" id="WP_119048995.1">
    <property type="nucleotide sequence ID" value="NZ_CP032157.1"/>
</dbReference>
<evidence type="ECO:0000256" key="2">
    <source>
        <dbReference type="SAM" id="Coils"/>
    </source>
</evidence>
<evidence type="ECO:0000259" key="4">
    <source>
        <dbReference type="Pfam" id="PF16653"/>
    </source>
</evidence>
<dbReference type="GO" id="GO:0005737">
    <property type="term" value="C:cytoplasm"/>
    <property type="evidence" value="ECO:0007669"/>
    <property type="project" value="TreeGrafter"/>
</dbReference>